<keyword evidence="11" id="KW-0411">Iron-sulfur</keyword>
<dbReference type="CDD" id="cd06198">
    <property type="entry name" value="FNR_like_3"/>
    <property type="match status" value="1"/>
</dbReference>
<dbReference type="PROSITE" id="PS51384">
    <property type="entry name" value="FAD_FR"/>
    <property type="match status" value="1"/>
</dbReference>
<keyword evidence="6" id="KW-0479">Metal-binding</keyword>
<evidence type="ECO:0000256" key="11">
    <source>
        <dbReference type="ARBA" id="ARBA00023014"/>
    </source>
</evidence>
<dbReference type="Proteomes" id="UP000005870">
    <property type="component" value="Chromosome"/>
</dbReference>
<keyword evidence="8 13" id="KW-1133">Transmembrane helix</keyword>
<evidence type="ECO:0000256" key="8">
    <source>
        <dbReference type="ARBA" id="ARBA00022989"/>
    </source>
</evidence>
<evidence type="ECO:0000313" key="16">
    <source>
        <dbReference type="Proteomes" id="UP000005870"/>
    </source>
</evidence>
<dbReference type="GO" id="GO:0051537">
    <property type="term" value="F:2 iron, 2 sulfur cluster binding"/>
    <property type="evidence" value="ECO:0007669"/>
    <property type="project" value="UniProtKB-KW"/>
</dbReference>
<sequence>MHPKPWHTVAFLVLASAALTALELPAGTRMGVPAASLASGVAALSLMAAAAVLGARWRFVESIFGGLDRVYVAHKWLGIWALGLASFHLTFKAGMSGWETAVILPLPEGWPRFIRQLSFVGLMFIVLLALNRNIPYSVWRWWHKLSGPLLVVVVLHWLSFKQPIALDSPAGIWLAFLSAAGVAGAFYKLLLYPLVSRHAEYQVVGVRPGAAAMHLELEPVRDGIDFQAGQFGFLRMNVQGMREPHPFTIASGSGGKGRVCFEIRSLGDFTGRLIATASVGMRADIYAPYGRFLRRKEARREVWIGGGVGISAFIAWLQDPRAGSFDKVTLFYFFTPGRDFPEVPVMASMARERGAELVPVAGGASDPAFVDRIGVICREAVPAQIDVAFCGPSGLLAQVSRTLQANGVPEANLRHEFFEFR</sequence>
<keyword evidence="10" id="KW-0408">Iron</keyword>
<dbReference type="KEGG" id="psd:DSC_04500"/>
<dbReference type="EMBL" id="CP003093">
    <property type="protein sequence ID" value="AER55553.1"/>
    <property type="molecule type" value="Genomic_DNA"/>
</dbReference>
<feature type="transmembrane region" description="Helical" evidence="13">
    <location>
        <begin position="301"/>
        <end position="317"/>
    </location>
</feature>
<protein>
    <submittedName>
        <fullName evidence="15">Ferric reductase domain-containing protein</fullName>
    </submittedName>
</protein>
<reference evidence="15 16" key="1">
    <citation type="journal article" date="2012" name="J. Bacteriol.">
        <title>Complete Genome Sequence of the BTEX-Degrading Bacterium Pseudoxanthomonas spadix BD-a59.</title>
        <authorList>
            <person name="Lee S.H."/>
            <person name="Jin H.M."/>
            <person name="Lee H.J."/>
            <person name="Kim J.M."/>
            <person name="Jeon C.O."/>
        </authorList>
    </citation>
    <scope>NUCLEOTIDE SEQUENCE [LARGE SCALE GENOMIC DNA]</scope>
    <source>
        <strain evidence="15 16">BD-a59</strain>
    </source>
</reference>
<feature type="transmembrane region" description="Helical" evidence="13">
    <location>
        <begin position="35"/>
        <end position="55"/>
    </location>
</feature>
<dbReference type="InterPro" id="IPR013130">
    <property type="entry name" value="Fe3_Rdtase_TM_dom"/>
</dbReference>
<dbReference type="STRING" id="1045855.DSC_04500"/>
<evidence type="ECO:0000256" key="13">
    <source>
        <dbReference type="SAM" id="Phobius"/>
    </source>
</evidence>
<feature type="transmembrane region" description="Helical" evidence="13">
    <location>
        <begin position="76"/>
        <end position="93"/>
    </location>
</feature>
<dbReference type="InterPro" id="IPR017927">
    <property type="entry name" value="FAD-bd_FR_type"/>
</dbReference>
<feature type="domain" description="FAD-binding FR-type" evidence="14">
    <location>
        <begin position="187"/>
        <end position="295"/>
    </location>
</feature>
<feature type="transmembrane region" description="Helical" evidence="13">
    <location>
        <begin position="113"/>
        <end position="130"/>
    </location>
</feature>
<dbReference type="Pfam" id="PF01794">
    <property type="entry name" value="Ferric_reduct"/>
    <property type="match status" value="1"/>
</dbReference>
<evidence type="ECO:0000259" key="14">
    <source>
        <dbReference type="PROSITE" id="PS51384"/>
    </source>
</evidence>
<keyword evidence="4 13" id="KW-0812">Transmembrane</keyword>
<evidence type="ECO:0000256" key="2">
    <source>
        <dbReference type="ARBA" id="ARBA00004141"/>
    </source>
</evidence>
<dbReference type="RefSeq" id="WP_014159730.1">
    <property type="nucleotide sequence ID" value="NC_016147.2"/>
</dbReference>
<dbReference type="SUPFAM" id="SSF63380">
    <property type="entry name" value="Riboflavin synthase domain-like"/>
    <property type="match status" value="1"/>
</dbReference>
<comment type="subcellular location">
    <subcellularLocation>
        <location evidence="2">Membrane</location>
        <topology evidence="2">Multi-pass membrane protein</topology>
    </subcellularLocation>
</comment>
<keyword evidence="3" id="KW-0285">Flavoprotein</keyword>
<dbReference type="GO" id="GO:0046872">
    <property type="term" value="F:metal ion binding"/>
    <property type="evidence" value="ECO:0007669"/>
    <property type="project" value="UniProtKB-KW"/>
</dbReference>
<keyword evidence="7" id="KW-0274">FAD</keyword>
<dbReference type="GO" id="GO:0016020">
    <property type="term" value="C:membrane"/>
    <property type="evidence" value="ECO:0007669"/>
    <property type="project" value="UniProtKB-SubCell"/>
</dbReference>
<evidence type="ECO:0000256" key="4">
    <source>
        <dbReference type="ARBA" id="ARBA00022692"/>
    </source>
</evidence>
<evidence type="ECO:0000256" key="6">
    <source>
        <dbReference type="ARBA" id="ARBA00022723"/>
    </source>
</evidence>
<dbReference type="PANTHER" id="PTHR47354:SF8">
    <property type="entry name" value="1,2-PHENYLACETYL-COA EPOXIDASE, SUBUNIT E"/>
    <property type="match status" value="1"/>
</dbReference>
<dbReference type="PANTHER" id="PTHR47354">
    <property type="entry name" value="NADH OXIDOREDUCTASE HCR"/>
    <property type="match status" value="1"/>
</dbReference>
<dbReference type="AlphaFoldDB" id="G7UPD3"/>
<evidence type="ECO:0000256" key="7">
    <source>
        <dbReference type="ARBA" id="ARBA00022827"/>
    </source>
</evidence>
<dbReference type="PRINTS" id="PR00410">
    <property type="entry name" value="PHEHYDRXLASE"/>
</dbReference>
<organism evidence="15 16">
    <name type="scientific">Pseudoxanthomonas spadix (strain BD-a59)</name>
    <dbReference type="NCBI Taxonomy" id="1045855"/>
    <lineage>
        <taxon>Bacteria</taxon>
        <taxon>Pseudomonadati</taxon>
        <taxon>Pseudomonadota</taxon>
        <taxon>Gammaproteobacteria</taxon>
        <taxon>Lysobacterales</taxon>
        <taxon>Lysobacteraceae</taxon>
        <taxon>Pseudoxanthomonas</taxon>
    </lineage>
</organism>
<dbReference type="Gene3D" id="3.40.50.80">
    <property type="entry name" value="Nucleotide-binding domain of ferredoxin-NADP reductase (FNR) module"/>
    <property type="match status" value="1"/>
</dbReference>
<dbReference type="eggNOG" id="COG4097">
    <property type="taxonomic scope" value="Bacteria"/>
</dbReference>
<gene>
    <name evidence="15" type="ordered locus">DSC_04500</name>
</gene>
<dbReference type="InterPro" id="IPR017938">
    <property type="entry name" value="Riboflavin_synthase-like_b-brl"/>
</dbReference>
<dbReference type="GO" id="GO:0016491">
    <property type="term" value="F:oxidoreductase activity"/>
    <property type="evidence" value="ECO:0007669"/>
    <property type="project" value="UniProtKB-KW"/>
</dbReference>
<dbReference type="GO" id="GO:0050660">
    <property type="term" value="F:flavin adenine dinucleotide binding"/>
    <property type="evidence" value="ECO:0007669"/>
    <property type="project" value="TreeGrafter"/>
</dbReference>
<keyword evidence="9" id="KW-0560">Oxidoreductase</keyword>
<evidence type="ECO:0000256" key="5">
    <source>
        <dbReference type="ARBA" id="ARBA00022714"/>
    </source>
</evidence>
<dbReference type="InterPro" id="IPR050415">
    <property type="entry name" value="MRET"/>
</dbReference>
<dbReference type="SUPFAM" id="SSF52343">
    <property type="entry name" value="Ferredoxin reductase-like, C-terminal NADP-linked domain"/>
    <property type="match status" value="1"/>
</dbReference>
<evidence type="ECO:0000256" key="9">
    <source>
        <dbReference type="ARBA" id="ARBA00023002"/>
    </source>
</evidence>
<proteinExistence type="predicted"/>
<dbReference type="Gene3D" id="2.40.30.10">
    <property type="entry name" value="Translation factors"/>
    <property type="match status" value="1"/>
</dbReference>
<keyword evidence="16" id="KW-1185">Reference proteome</keyword>
<keyword evidence="12 13" id="KW-0472">Membrane</keyword>
<name>G7UPD3_PSEUP</name>
<evidence type="ECO:0000256" key="3">
    <source>
        <dbReference type="ARBA" id="ARBA00022630"/>
    </source>
</evidence>
<dbReference type="InterPro" id="IPR039261">
    <property type="entry name" value="FNR_nucleotide-bd"/>
</dbReference>
<comment type="cofactor">
    <cofactor evidence="1">
        <name>FAD</name>
        <dbReference type="ChEBI" id="CHEBI:57692"/>
    </cofactor>
</comment>
<evidence type="ECO:0000256" key="10">
    <source>
        <dbReference type="ARBA" id="ARBA00023004"/>
    </source>
</evidence>
<accession>G7UPD3</accession>
<dbReference type="OrthoDB" id="9796486at2"/>
<dbReference type="HOGENOM" id="CLU_003827_19_0_6"/>
<feature type="transmembrane region" description="Helical" evidence="13">
    <location>
        <begin position="142"/>
        <end position="160"/>
    </location>
</feature>
<feature type="transmembrane region" description="Helical" evidence="13">
    <location>
        <begin position="172"/>
        <end position="191"/>
    </location>
</feature>
<evidence type="ECO:0000256" key="12">
    <source>
        <dbReference type="ARBA" id="ARBA00023136"/>
    </source>
</evidence>
<evidence type="ECO:0000256" key="1">
    <source>
        <dbReference type="ARBA" id="ARBA00001974"/>
    </source>
</evidence>
<keyword evidence="5" id="KW-0001">2Fe-2S</keyword>
<evidence type="ECO:0000313" key="15">
    <source>
        <dbReference type="EMBL" id="AER55553.1"/>
    </source>
</evidence>